<evidence type="ECO:0000256" key="1">
    <source>
        <dbReference type="SAM" id="MobiDB-lite"/>
    </source>
</evidence>
<comment type="caution">
    <text evidence="4">The sequence shown here is derived from an EMBL/GenBank/DDBJ whole genome shotgun (WGS) entry which is preliminary data.</text>
</comment>
<dbReference type="InterPro" id="IPR006674">
    <property type="entry name" value="HD_domain"/>
</dbReference>
<feature type="domain" description="HD/PDEase" evidence="3">
    <location>
        <begin position="547"/>
        <end position="704"/>
    </location>
</feature>
<feature type="transmembrane region" description="Helical" evidence="2">
    <location>
        <begin position="411"/>
        <end position="433"/>
    </location>
</feature>
<evidence type="ECO:0000313" key="4">
    <source>
        <dbReference type="EMBL" id="EPR38795.1"/>
    </source>
</evidence>
<reference evidence="4 5" key="1">
    <citation type="journal article" date="2013" name="Genome Announc.">
        <title>Draft genome sequences for three mercury-methylating, sulfate-reducing bacteria.</title>
        <authorList>
            <person name="Brown S.D."/>
            <person name="Hurt R.A.Jr."/>
            <person name="Gilmour C.C."/>
            <person name="Elias D.A."/>
        </authorList>
    </citation>
    <scope>NUCLEOTIDE SEQUENCE [LARGE SCALE GENOMIC DNA]</scope>
    <source>
        <strain evidence="4 5">DSM 2059</strain>
    </source>
</reference>
<sequence length="799" mass="89194">MNIEKGKIRLLSILENTGPVKWLLLVLVTTVFTLVLYPNTIIRRHDYALGDVAERDIKAPRDFLIEDLSGTEKKRRQAEESVLTVYDHNTILIDTLRDNVTGAFSMMHTSGADADATDVSDEDASGVDIDGASTGGDHRRVRARRDAFEKKLGISVSAGAFTILEKEAFSLEIPTLILGILERILAKGVVSNKELLLKDAERGIRLRVVDSHEEKTIHNLDQFYGLDQAKAMVRIVGKPLMESLNYTSANLVVDFTQRLIQPNITLNRRETEDRKAAAAAAVKPIFYKIKAGEMLLREGERVTEMQLLKLKNLRQQSRLEKGYVRSLGGLILILSMLIIVYFIQTRHPGNGMLSSNKAILFLSVMLIIFFLLPNVSEILFKAVTRNTPILISDDTLFAGIPMAAGAMTVCLFLRFGTAISFAAVLSACAAVMFQGRFEVFLYFFLSGVMGAYWMQNCRERKVFIKAGIRLGFLNVLLVTGAAVYIRGVPGFDILWDWVLALLSGIAAGIITAGIVPMLEMAFGYTTDITLMELANLEQPILRRLMMEAPGTYHHSVVVGSMVEAAAAEIGANPILAKVCGYYHDIGKINKPLYFIENQMRCENRHDKLAPSMSSLILISHVKEGVELAKKHKLGREIMTAIQQHHGTSLIRFFYDKAVKLRGEQAVKMENFRYPGPKPETREIGLVMLADVVEAASRTLENPNPSRIQGLVQSLINKIFSDGQLDYCELTLKDLHSIAKSFNKILNGIHHHRIEYPEKSAAKDDKENHERTDHQQPKSVQRFPGKPKEDGADHLKRLGL</sequence>
<evidence type="ECO:0000259" key="3">
    <source>
        <dbReference type="SMART" id="SM00471"/>
    </source>
</evidence>
<name>S7TQ81_DESML</name>
<feature type="transmembrane region" description="Helical" evidence="2">
    <location>
        <begin position="323"/>
        <end position="343"/>
    </location>
</feature>
<dbReference type="InterPro" id="IPR011624">
    <property type="entry name" value="Metal-dep_PHydrolase_7TM_extra"/>
</dbReference>
<evidence type="ECO:0000256" key="2">
    <source>
        <dbReference type="SAM" id="Phobius"/>
    </source>
</evidence>
<dbReference type="PANTHER" id="PTHR36442">
    <property type="entry name" value="CYCLIC-DI-AMP PHOSPHODIESTERASE PGPH"/>
    <property type="match status" value="1"/>
</dbReference>
<feature type="compositionally biased region" description="Basic and acidic residues" evidence="1">
    <location>
        <begin position="757"/>
        <end position="775"/>
    </location>
</feature>
<feature type="transmembrane region" description="Helical" evidence="2">
    <location>
        <begin position="358"/>
        <end position="380"/>
    </location>
</feature>
<dbReference type="RefSeq" id="WP_020876867.1">
    <property type="nucleotide sequence ID" value="NZ_ATHJ01000094.1"/>
</dbReference>
<keyword evidence="4" id="KW-0675">Receptor</keyword>
<dbReference type="PATRIC" id="fig|1121405.3.peg.2577"/>
<dbReference type="InterPro" id="IPR011621">
    <property type="entry name" value="Metal-dep_PHydrolase_7TM_intra"/>
</dbReference>
<dbReference type="EMBL" id="ATHJ01000094">
    <property type="protein sequence ID" value="EPR38795.1"/>
    <property type="molecule type" value="Genomic_DNA"/>
</dbReference>
<dbReference type="Pfam" id="PF07698">
    <property type="entry name" value="7TM-7TMR_HD"/>
    <property type="match status" value="1"/>
</dbReference>
<dbReference type="STRING" id="897.B2D07_04525"/>
<dbReference type="Gene3D" id="1.10.3210.10">
    <property type="entry name" value="Hypothetical protein af1432"/>
    <property type="match status" value="1"/>
</dbReference>
<feature type="compositionally biased region" description="Acidic residues" evidence="1">
    <location>
        <begin position="115"/>
        <end position="125"/>
    </location>
</feature>
<feature type="region of interest" description="Disordered" evidence="1">
    <location>
        <begin position="115"/>
        <end position="137"/>
    </location>
</feature>
<dbReference type="GO" id="GO:0016787">
    <property type="term" value="F:hydrolase activity"/>
    <property type="evidence" value="ECO:0007669"/>
    <property type="project" value="UniProtKB-KW"/>
</dbReference>
<feature type="transmembrane region" description="Helical" evidence="2">
    <location>
        <begin position="466"/>
        <end position="485"/>
    </location>
</feature>
<dbReference type="InterPro" id="IPR003607">
    <property type="entry name" value="HD/PDEase_dom"/>
</dbReference>
<proteinExistence type="predicted"/>
<evidence type="ECO:0000313" key="5">
    <source>
        <dbReference type="Proteomes" id="UP000014977"/>
    </source>
</evidence>
<feature type="transmembrane region" description="Helical" evidence="2">
    <location>
        <begin position="497"/>
        <end position="518"/>
    </location>
</feature>
<dbReference type="CDD" id="cd00077">
    <property type="entry name" value="HDc"/>
    <property type="match status" value="1"/>
</dbReference>
<keyword evidence="2" id="KW-0812">Transmembrane</keyword>
<dbReference type="SUPFAM" id="SSF109604">
    <property type="entry name" value="HD-domain/PDEase-like"/>
    <property type="match status" value="1"/>
</dbReference>
<keyword evidence="2" id="KW-1133">Transmembrane helix</keyword>
<dbReference type="eggNOG" id="COG1480">
    <property type="taxonomic scope" value="Bacteria"/>
</dbReference>
<keyword evidence="2" id="KW-0472">Membrane</keyword>
<feature type="transmembrane region" description="Helical" evidence="2">
    <location>
        <begin position="439"/>
        <end position="454"/>
    </location>
</feature>
<dbReference type="Pfam" id="PF07697">
    <property type="entry name" value="7TMR-HDED"/>
    <property type="match status" value="1"/>
</dbReference>
<organism evidence="4 5">
    <name type="scientific">Desulfococcus multivorans DSM 2059</name>
    <dbReference type="NCBI Taxonomy" id="1121405"/>
    <lineage>
        <taxon>Bacteria</taxon>
        <taxon>Pseudomonadati</taxon>
        <taxon>Thermodesulfobacteriota</taxon>
        <taxon>Desulfobacteria</taxon>
        <taxon>Desulfobacterales</taxon>
        <taxon>Desulfococcaceae</taxon>
        <taxon>Desulfococcus</taxon>
    </lineage>
</organism>
<dbReference type="OrthoDB" id="9806952at2"/>
<dbReference type="Proteomes" id="UP000014977">
    <property type="component" value="Unassembled WGS sequence"/>
</dbReference>
<feature type="region of interest" description="Disordered" evidence="1">
    <location>
        <begin position="757"/>
        <end position="799"/>
    </location>
</feature>
<feature type="transmembrane region" description="Helical" evidence="2">
    <location>
        <begin position="20"/>
        <end position="37"/>
    </location>
</feature>
<gene>
    <name evidence="4" type="ORF">dsmv_0205</name>
</gene>
<dbReference type="SMART" id="SM00471">
    <property type="entry name" value="HDc"/>
    <property type="match status" value="1"/>
</dbReference>
<dbReference type="PANTHER" id="PTHR36442:SF1">
    <property type="entry name" value="CYCLIC-DI-AMP PHOSPHODIESTERASE PGPH"/>
    <property type="match status" value="1"/>
</dbReference>
<feature type="compositionally biased region" description="Basic and acidic residues" evidence="1">
    <location>
        <begin position="785"/>
        <end position="799"/>
    </location>
</feature>
<dbReference type="AlphaFoldDB" id="S7TQ81"/>
<dbReference type="InterPro" id="IPR052722">
    <property type="entry name" value="PgpH_phosphodiesterase"/>
</dbReference>
<dbReference type="NCBIfam" id="TIGR00277">
    <property type="entry name" value="HDIG"/>
    <property type="match status" value="1"/>
</dbReference>
<protein>
    <submittedName>
        <fullName evidence="4">7TM receptor with intracellular metal dependent phosphohydrolase</fullName>
    </submittedName>
</protein>
<keyword evidence="5" id="KW-1185">Reference proteome</keyword>
<dbReference type="InterPro" id="IPR006675">
    <property type="entry name" value="HDIG_dom"/>
</dbReference>
<dbReference type="Pfam" id="PF01966">
    <property type="entry name" value="HD"/>
    <property type="match status" value="1"/>
</dbReference>
<keyword evidence="4" id="KW-0378">Hydrolase</keyword>
<accession>S7TQ81</accession>